<dbReference type="CDD" id="cd07199">
    <property type="entry name" value="Pat17_PNPLA8_PNPLA9_like"/>
    <property type="match status" value="1"/>
</dbReference>
<reference evidence="9 10" key="1">
    <citation type="journal article" date="2014" name="Nat. Commun.">
        <title>Multiple recent horizontal transfers of a large genomic region in cheese making fungi.</title>
        <authorList>
            <person name="Cheeseman K."/>
            <person name="Ropars J."/>
            <person name="Renault P."/>
            <person name="Dupont J."/>
            <person name="Gouzy J."/>
            <person name="Branca A."/>
            <person name="Abraham A.L."/>
            <person name="Ceppi M."/>
            <person name="Conseiller E."/>
            <person name="Debuchy R."/>
            <person name="Malagnac F."/>
            <person name="Goarin A."/>
            <person name="Silar P."/>
            <person name="Lacoste S."/>
            <person name="Sallet E."/>
            <person name="Bensimon A."/>
            <person name="Giraud T."/>
            <person name="Brygoo Y."/>
        </authorList>
    </citation>
    <scope>NUCLEOTIDE SEQUENCE [LARGE SCALE GENOMIC DNA]</scope>
    <source>
        <strain evidence="10">FM 013</strain>
    </source>
</reference>
<feature type="active site" description="Proton acceptor" evidence="7">
    <location>
        <position position="667"/>
    </location>
</feature>
<dbReference type="Pfam" id="PF01734">
    <property type="entry name" value="Patatin"/>
    <property type="match status" value="1"/>
</dbReference>
<accession>A0A0G4P7F8</accession>
<evidence type="ECO:0000256" key="1">
    <source>
        <dbReference type="ARBA" id="ARBA00022723"/>
    </source>
</evidence>
<evidence type="ECO:0000256" key="7">
    <source>
        <dbReference type="PROSITE-ProRule" id="PRU01161"/>
    </source>
</evidence>
<dbReference type="InterPro" id="IPR016035">
    <property type="entry name" value="Acyl_Trfase/lysoPLipase"/>
</dbReference>
<feature type="short sequence motif" description="GXSXG" evidence="7">
    <location>
        <begin position="515"/>
        <end position="519"/>
    </location>
</feature>
<dbReference type="PROSITE" id="PS00518">
    <property type="entry name" value="ZF_RING_1"/>
    <property type="match status" value="1"/>
</dbReference>
<protein>
    <submittedName>
        <fullName evidence="9">Acyl transferase/acyl hydrolase/lysophospholipase</fullName>
    </submittedName>
</protein>
<dbReference type="PROSITE" id="PS51635">
    <property type="entry name" value="PNPLA"/>
    <property type="match status" value="1"/>
</dbReference>
<evidence type="ECO:0000313" key="10">
    <source>
        <dbReference type="Proteomes" id="UP000053732"/>
    </source>
</evidence>
<organism evidence="9 10">
    <name type="scientific">Penicillium camemberti (strain FM 013)</name>
    <dbReference type="NCBI Taxonomy" id="1429867"/>
    <lineage>
        <taxon>Eukaryota</taxon>
        <taxon>Fungi</taxon>
        <taxon>Dikarya</taxon>
        <taxon>Ascomycota</taxon>
        <taxon>Pezizomycotina</taxon>
        <taxon>Eurotiomycetes</taxon>
        <taxon>Eurotiomycetidae</taxon>
        <taxon>Eurotiales</taxon>
        <taxon>Aspergillaceae</taxon>
        <taxon>Penicillium</taxon>
    </lineage>
</organism>
<dbReference type="InterPro" id="IPR017907">
    <property type="entry name" value="Znf_RING_CS"/>
</dbReference>
<dbReference type="PANTHER" id="PTHR24185:SF1">
    <property type="entry name" value="CALCIUM-INDEPENDENT PHOSPHOLIPASE A2-GAMMA"/>
    <property type="match status" value="1"/>
</dbReference>
<evidence type="ECO:0000313" key="9">
    <source>
        <dbReference type="EMBL" id="CRL22227.1"/>
    </source>
</evidence>
<dbReference type="Proteomes" id="UP000053732">
    <property type="component" value="Unassembled WGS sequence"/>
</dbReference>
<keyword evidence="6 7" id="KW-0443">Lipid metabolism</keyword>
<keyword evidence="2" id="KW-0863">Zinc-finger</keyword>
<dbReference type="SUPFAM" id="SSF52151">
    <property type="entry name" value="FabD/lysophospholipase-like"/>
    <property type="match status" value="1"/>
</dbReference>
<name>A0A0G4P7F8_PENC3</name>
<feature type="short sequence motif" description="GXGXXG" evidence="7">
    <location>
        <begin position="482"/>
        <end position="487"/>
    </location>
</feature>
<keyword evidence="3 7" id="KW-0378">Hydrolase</keyword>
<keyword evidence="5 7" id="KW-0442">Lipid degradation</keyword>
<keyword evidence="4" id="KW-0862">Zinc</keyword>
<evidence type="ECO:0000256" key="6">
    <source>
        <dbReference type="ARBA" id="ARBA00023098"/>
    </source>
</evidence>
<dbReference type="GO" id="GO:0047499">
    <property type="term" value="F:calcium-independent phospholipase A2 activity"/>
    <property type="evidence" value="ECO:0007669"/>
    <property type="project" value="TreeGrafter"/>
</dbReference>
<dbReference type="EMBL" id="HG793140">
    <property type="protein sequence ID" value="CRL22227.1"/>
    <property type="molecule type" value="Genomic_DNA"/>
</dbReference>
<dbReference type="GO" id="GO:0019369">
    <property type="term" value="P:arachidonate metabolic process"/>
    <property type="evidence" value="ECO:0007669"/>
    <property type="project" value="TreeGrafter"/>
</dbReference>
<dbReference type="GO" id="GO:0016740">
    <property type="term" value="F:transferase activity"/>
    <property type="evidence" value="ECO:0007669"/>
    <property type="project" value="UniProtKB-KW"/>
</dbReference>
<dbReference type="GO" id="GO:0008270">
    <property type="term" value="F:zinc ion binding"/>
    <property type="evidence" value="ECO:0007669"/>
    <property type="project" value="UniProtKB-KW"/>
</dbReference>
<dbReference type="GO" id="GO:0016020">
    <property type="term" value="C:membrane"/>
    <property type="evidence" value="ECO:0007669"/>
    <property type="project" value="TreeGrafter"/>
</dbReference>
<dbReference type="GO" id="GO:0016042">
    <property type="term" value="P:lipid catabolic process"/>
    <property type="evidence" value="ECO:0007669"/>
    <property type="project" value="UniProtKB-UniRule"/>
</dbReference>
<dbReference type="PANTHER" id="PTHR24185">
    <property type="entry name" value="CALCIUM-INDEPENDENT PHOSPHOLIPASE A2-GAMMA"/>
    <property type="match status" value="1"/>
</dbReference>
<feature type="domain" description="PNPLA" evidence="8">
    <location>
        <begin position="478"/>
        <end position="680"/>
    </location>
</feature>
<proteinExistence type="predicted"/>
<feature type="active site" description="Nucleophile" evidence="7">
    <location>
        <position position="517"/>
    </location>
</feature>
<keyword evidence="1" id="KW-0479">Metal-binding</keyword>
<evidence type="ECO:0000256" key="4">
    <source>
        <dbReference type="ARBA" id="ARBA00022833"/>
    </source>
</evidence>
<evidence type="ECO:0000256" key="5">
    <source>
        <dbReference type="ARBA" id="ARBA00022963"/>
    </source>
</evidence>
<sequence length="945" mass="107161">MASCKHAGWLRVIENRDLREIIIEKTDRLSTLVREMPDPDVQRPQLCLFLGTSTKDEAMRNIFNRNNIRRGDRAYVNLRVDTTSLTSDNPVLFADSNPFQIPISEKSHVWCHETTSYATTWHTTVSRAVIDVLYSRLVFTFSDVICIFADDFQTLEAIMLRLIAWVEVQNASSLPSDTLPRLLIIFSEDGKFSDAHIEDYLTSSNLGRQLSSSFSTLKIFQLAGKYLSPSTRYQRLHAEIRYHMEESREIKSSLRCLFSASHLLHFFNSAVKHTAHNPGAVFDFIKVSRDANPLREDHHIYLQKFLKLCVQFKISYNMVAAFVASSIMMNAYPKRMHLFDPCLIYRSLYRSHCNKAFQFLYGPQCSTYLDREVQTQCDHIFEALEDGYTDAAQLHRANAQRYSSFLRQIVTNTVCIWCLFRPPERHLSCGHSICDTCAAIFGIHLPKLDSQVRIDCLFGDDGELLVNVKPPTAGVRIIGIDGGGARGVTPLEFLGELQKLLGDCPIHDMIDLAVGTSSGGLTVLAKFHQKWPVSHCASVFETLARRCFSTSGSALGKLKAVVKYITSDAMYDERFLEGALRENFPGHLFGYIPGTASGAKVALTATSGGNERSIFTNYNGSAQPTGYTVVRPENNEDEASLWQAARATTAAPIFFKPITVDGQEYWDGGLGFPNPIELAMWESTRIWDKNISRDVVISLGTGEASKDLPKRKTHSIQRLWTSFMDFLDGHTRYGDIRNGLDEQRRQDFFRLNIELPFPIRLDDVQSIPLQKEQIHLRPQGQLIEVATALLVSNFYFQLDTSPTYDGGFYLCEGSIRCRGIYKDIVNALTTLYQPDMEFVTANETLTSLDLQGCETCALYNKHVSFYVRHPTEIVTISLRLAQGIERKISGFPKSMQWFVIQQGIDSPFTGYRSDQKIRNCPTCSRSHKRKYRDSIASIHTKRVRR</sequence>
<evidence type="ECO:0000256" key="2">
    <source>
        <dbReference type="ARBA" id="ARBA00022771"/>
    </source>
</evidence>
<dbReference type="STRING" id="1429867.A0A0G4P7F8"/>
<keyword evidence="10" id="KW-1185">Reference proteome</keyword>
<keyword evidence="9" id="KW-0808">Transferase</keyword>
<evidence type="ECO:0000259" key="8">
    <source>
        <dbReference type="PROSITE" id="PS51635"/>
    </source>
</evidence>
<feature type="short sequence motif" description="DGA/G" evidence="7">
    <location>
        <begin position="667"/>
        <end position="669"/>
    </location>
</feature>
<dbReference type="AlphaFoldDB" id="A0A0G4P7F8"/>
<gene>
    <name evidence="9" type="ORF">PCAMFM013_S007g000208</name>
</gene>
<dbReference type="GO" id="GO:0046486">
    <property type="term" value="P:glycerolipid metabolic process"/>
    <property type="evidence" value="ECO:0007669"/>
    <property type="project" value="UniProtKB-ARBA"/>
</dbReference>
<dbReference type="InterPro" id="IPR002641">
    <property type="entry name" value="PNPLA_dom"/>
</dbReference>
<evidence type="ECO:0000256" key="3">
    <source>
        <dbReference type="ARBA" id="ARBA00022801"/>
    </source>
</evidence>
<dbReference type="Gene3D" id="3.40.1090.10">
    <property type="entry name" value="Cytosolic phospholipase A2 catalytic domain"/>
    <property type="match status" value="1"/>
</dbReference>